<name>A0A915YE90_9BACT</name>
<protein>
    <submittedName>
        <fullName evidence="2">Crp/Fnr family transcriptional regulator</fullName>
    </submittedName>
</protein>
<dbReference type="Gene3D" id="2.60.120.10">
    <property type="entry name" value="Jelly Rolls"/>
    <property type="match status" value="1"/>
</dbReference>
<dbReference type="Pfam" id="PF00027">
    <property type="entry name" value="cNMP_binding"/>
    <property type="match status" value="1"/>
</dbReference>
<dbReference type="AlphaFoldDB" id="A0A915YE90"/>
<gene>
    <name evidence="2" type="ORF">AsAng_0021630</name>
</gene>
<dbReference type="CDD" id="cd00038">
    <property type="entry name" value="CAP_ED"/>
    <property type="match status" value="1"/>
</dbReference>
<keyword evidence="3" id="KW-1185">Reference proteome</keyword>
<dbReference type="KEGG" id="aup:AsAng_0021630"/>
<proteinExistence type="predicted"/>
<dbReference type="SUPFAM" id="SSF51206">
    <property type="entry name" value="cAMP-binding domain-like"/>
    <property type="match status" value="1"/>
</dbReference>
<feature type="domain" description="Cyclic nucleotide-binding" evidence="1">
    <location>
        <begin position="13"/>
        <end position="116"/>
    </location>
</feature>
<accession>A0A915YE90</accession>
<organism evidence="2 3">
    <name type="scientific">Aureispira anguillae</name>
    <dbReference type="NCBI Taxonomy" id="2864201"/>
    <lineage>
        <taxon>Bacteria</taxon>
        <taxon>Pseudomonadati</taxon>
        <taxon>Bacteroidota</taxon>
        <taxon>Saprospiria</taxon>
        <taxon>Saprospirales</taxon>
        <taxon>Saprospiraceae</taxon>
        <taxon>Aureispira</taxon>
    </lineage>
</organism>
<dbReference type="InterPro" id="IPR000595">
    <property type="entry name" value="cNMP-bd_dom"/>
</dbReference>
<dbReference type="PROSITE" id="PS50042">
    <property type="entry name" value="CNMP_BINDING_3"/>
    <property type="match status" value="1"/>
</dbReference>
<evidence type="ECO:0000313" key="3">
    <source>
        <dbReference type="Proteomes" id="UP001060919"/>
    </source>
</evidence>
<evidence type="ECO:0000259" key="1">
    <source>
        <dbReference type="PROSITE" id="PS50042"/>
    </source>
</evidence>
<dbReference type="EMBL" id="AP026867">
    <property type="protein sequence ID" value="BDS11449.1"/>
    <property type="molecule type" value="Genomic_DNA"/>
</dbReference>
<sequence>MNKEDVIHTISDKYAPLSKECKSEFFNNSEILMFKKGEILVKEGQFSDKAYFIISGSARAYYLLSNGKDITDWFAFENDFICAINSFFQDIPSPHFIEVLEETKLLIISRNSIMGLSNKYHDFERLTNRVATKTMLKLQARIVAMQFQSARQKYQNLLLAYPDITQRVALTHIASYIGITLETLSRIRKLQTRI</sequence>
<dbReference type="InterPro" id="IPR018490">
    <property type="entry name" value="cNMP-bd_dom_sf"/>
</dbReference>
<dbReference type="RefSeq" id="WP_264792628.1">
    <property type="nucleotide sequence ID" value="NZ_AP026867.1"/>
</dbReference>
<reference evidence="2" key="1">
    <citation type="submission" date="2022-09" db="EMBL/GenBank/DDBJ databases">
        <title>Aureispira anguillicida sp. nov., isolated from Leptocephalus of Japanese eel Anguilla japonica.</title>
        <authorList>
            <person name="Yuasa K."/>
            <person name="Mekata T."/>
            <person name="Ikunari K."/>
        </authorList>
    </citation>
    <scope>NUCLEOTIDE SEQUENCE</scope>
    <source>
        <strain evidence="2">EL160426</strain>
    </source>
</reference>
<dbReference type="InterPro" id="IPR014710">
    <property type="entry name" value="RmlC-like_jellyroll"/>
</dbReference>
<dbReference type="Proteomes" id="UP001060919">
    <property type="component" value="Chromosome"/>
</dbReference>
<evidence type="ECO:0000313" key="2">
    <source>
        <dbReference type="EMBL" id="BDS11449.1"/>
    </source>
</evidence>